<keyword evidence="1" id="KW-0677">Repeat</keyword>
<dbReference type="InParanoid" id="A0A067P7N1"/>
<dbReference type="InterPro" id="IPR056884">
    <property type="entry name" value="NPHP3-like_N"/>
</dbReference>
<reference evidence="4" key="1">
    <citation type="journal article" date="2014" name="Proc. Natl. Acad. Sci. U.S.A.">
        <title>Extensive sampling of basidiomycete genomes demonstrates inadequacy of the white-rot/brown-rot paradigm for wood decay fungi.</title>
        <authorList>
            <person name="Riley R."/>
            <person name="Salamov A.A."/>
            <person name="Brown D.W."/>
            <person name="Nagy L.G."/>
            <person name="Floudas D."/>
            <person name="Held B.W."/>
            <person name="Levasseur A."/>
            <person name="Lombard V."/>
            <person name="Morin E."/>
            <person name="Otillar R."/>
            <person name="Lindquist E.A."/>
            <person name="Sun H."/>
            <person name="LaButti K.M."/>
            <person name="Schmutz J."/>
            <person name="Jabbour D."/>
            <person name="Luo H."/>
            <person name="Baker S.E."/>
            <person name="Pisabarro A.G."/>
            <person name="Walton J.D."/>
            <person name="Blanchette R.A."/>
            <person name="Henrissat B."/>
            <person name="Martin F."/>
            <person name="Cullen D."/>
            <person name="Hibbett D.S."/>
            <person name="Grigoriev I.V."/>
        </authorList>
    </citation>
    <scope>NUCLEOTIDE SEQUENCE [LARGE SCALE GENOMIC DNA]</scope>
    <source>
        <strain evidence="4">MUCL 33604</strain>
    </source>
</reference>
<dbReference type="InterPro" id="IPR027417">
    <property type="entry name" value="P-loop_NTPase"/>
</dbReference>
<evidence type="ECO:0000313" key="4">
    <source>
        <dbReference type="Proteomes" id="UP000027265"/>
    </source>
</evidence>
<evidence type="ECO:0000256" key="1">
    <source>
        <dbReference type="ARBA" id="ARBA00022737"/>
    </source>
</evidence>
<dbReference type="Gene3D" id="3.40.50.300">
    <property type="entry name" value="P-loop containing nucleotide triphosphate hydrolases"/>
    <property type="match status" value="1"/>
</dbReference>
<dbReference type="HOGENOM" id="CLU_000288_6_8_1"/>
<dbReference type="AlphaFoldDB" id="A0A067P7N1"/>
<name>A0A067P7N1_9AGAM</name>
<dbReference type="OrthoDB" id="2928561at2759"/>
<proteinExistence type="predicted"/>
<evidence type="ECO:0000313" key="3">
    <source>
        <dbReference type="EMBL" id="KDQ50903.1"/>
    </source>
</evidence>
<dbReference type="Pfam" id="PF24883">
    <property type="entry name" value="NPHP3_N"/>
    <property type="match status" value="1"/>
</dbReference>
<dbReference type="PANTHER" id="PTHR10039">
    <property type="entry name" value="AMELOGENIN"/>
    <property type="match status" value="1"/>
</dbReference>
<sequence length="148" mass="16267">QCMENTRQDIFAQIEHWAGNLSGPNILWIKGFPGAGKSAVAASIVSHFRVSHQLGSFFFFERNKALSQTPSALWRTVAYDLSQIYPIVRNVIVAKLKEDEAVVSTANTIQLFHELVQLSLSSYMAIPTGRMPIVVIDALDECGGLDGS</sequence>
<dbReference type="Proteomes" id="UP000027265">
    <property type="component" value="Unassembled WGS sequence"/>
</dbReference>
<accession>A0A067P7N1</accession>
<dbReference type="EMBL" id="KL197754">
    <property type="protein sequence ID" value="KDQ50903.1"/>
    <property type="molecule type" value="Genomic_DNA"/>
</dbReference>
<dbReference type="STRING" id="933084.A0A067P7N1"/>
<feature type="non-terminal residue" evidence="3">
    <location>
        <position position="1"/>
    </location>
</feature>
<dbReference type="PANTHER" id="PTHR10039:SF16">
    <property type="entry name" value="GPI INOSITOL-DEACYLASE"/>
    <property type="match status" value="1"/>
</dbReference>
<organism evidence="3 4">
    <name type="scientific">Jaapia argillacea MUCL 33604</name>
    <dbReference type="NCBI Taxonomy" id="933084"/>
    <lineage>
        <taxon>Eukaryota</taxon>
        <taxon>Fungi</taxon>
        <taxon>Dikarya</taxon>
        <taxon>Basidiomycota</taxon>
        <taxon>Agaricomycotina</taxon>
        <taxon>Agaricomycetes</taxon>
        <taxon>Agaricomycetidae</taxon>
        <taxon>Jaapiales</taxon>
        <taxon>Jaapiaceae</taxon>
        <taxon>Jaapia</taxon>
    </lineage>
</organism>
<keyword evidence="4" id="KW-1185">Reference proteome</keyword>
<evidence type="ECO:0000259" key="2">
    <source>
        <dbReference type="Pfam" id="PF24883"/>
    </source>
</evidence>
<gene>
    <name evidence="3" type="ORF">JAAARDRAFT_141287</name>
</gene>
<dbReference type="SUPFAM" id="SSF52540">
    <property type="entry name" value="P-loop containing nucleoside triphosphate hydrolases"/>
    <property type="match status" value="1"/>
</dbReference>
<protein>
    <recommendedName>
        <fullName evidence="2">Nephrocystin 3-like N-terminal domain-containing protein</fullName>
    </recommendedName>
</protein>
<feature type="domain" description="Nephrocystin 3-like N-terminal" evidence="2">
    <location>
        <begin position="13"/>
        <end position="142"/>
    </location>
</feature>